<dbReference type="InterPro" id="IPR024414">
    <property type="entry name" value="Uncharacterised_PrgI"/>
</dbReference>
<evidence type="ECO:0000313" key="2">
    <source>
        <dbReference type="EMBL" id="OGY45073.1"/>
    </source>
</evidence>
<name>A0A1G1XYB8_9BACT</name>
<keyword evidence="1" id="KW-0472">Membrane</keyword>
<dbReference type="AlphaFoldDB" id="A0A1G1XYB8"/>
<dbReference type="EMBL" id="MHIB01000006">
    <property type="protein sequence ID" value="OGY45073.1"/>
    <property type="molecule type" value="Genomic_DNA"/>
</dbReference>
<proteinExistence type="predicted"/>
<organism evidence="2 3">
    <name type="scientific">Candidatus Buchananbacteria bacterium RIFCSPHIGHO2_01_FULL_39_14</name>
    <dbReference type="NCBI Taxonomy" id="1797532"/>
    <lineage>
        <taxon>Bacteria</taxon>
        <taxon>Candidatus Buchananiibacteriota</taxon>
    </lineage>
</organism>
<reference evidence="2 3" key="1">
    <citation type="journal article" date="2016" name="Nat. Commun.">
        <title>Thousands of microbial genomes shed light on interconnected biogeochemical processes in an aquifer system.</title>
        <authorList>
            <person name="Anantharaman K."/>
            <person name="Brown C.T."/>
            <person name="Hug L.A."/>
            <person name="Sharon I."/>
            <person name="Castelle C.J."/>
            <person name="Probst A.J."/>
            <person name="Thomas B.C."/>
            <person name="Singh A."/>
            <person name="Wilkins M.J."/>
            <person name="Karaoz U."/>
            <person name="Brodie E.L."/>
            <person name="Williams K.H."/>
            <person name="Hubbard S.S."/>
            <person name="Banfield J.F."/>
        </authorList>
    </citation>
    <scope>NUCLEOTIDE SEQUENCE [LARGE SCALE GENOMIC DNA]</scope>
</reference>
<evidence type="ECO:0000256" key="1">
    <source>
        <dbReference type="SAM" id="Phobius"/>
    </source>
</evidence>
<dbReference type="STRING" id="1797532.A2729_03380"/>
<feature type="transmembrane region" description="Helical" evidence="1">
    <location>
        <begin position="20"/>
        <end position="39"/>
    </location>
</feature>
<dbReference type="Pfam" id="PF12666">
    <property type="entry name" value="PrgI"/>
    <property type="match status" value="1"/>
</dbReference>
<keyword evidence="1" id="KW-0812">Transmembrane</keyword>
<sequence length="152" mass="17645">MQQFVVPQFIDVEDKVIGPITVRQFIIMLAGGGLTFITYKLSDFVLFLIQLVFILLVTFIIAFVKINGRPIHYFLLNIFQTFKRSRVRVWQKFYSKSELRQYTKEKIAVLPPLIRTRNKVRASRLAELSLIVDTGGVYQGEKEPPNTNHQLV</sequence>
<accession>A0A1G1XYB8</accession>
<evidence type="ECO:0008006" key="4">
    <source>
        <dbReference type="Google" id="ProtNLM"/>
    </source>
</evidence>
<comment type="caution">
    <text evidence="2">The sequence shown here is derived from an EMBL/GenBank/DDBJ whole genome shotgun (WGS) entry which is preliminary data.</text>
</comment>
<dbReference type="Proteomes" id="UP000178930">
    <property type="component" value="Unassembled WGS sequence"/>
</dbReference>
<keyword evidence="1" id="KW-1133">Transmembrane helix</keyword>
<evidence type="ECO:0000313" key="3">
    <source>
        <dbReference type="Proteomes" id="UP000178930"/>
    </source>
</evidence>
<protein>
    <recommendedName>
        <fullName evidence="4">PrgI family protein</fullName>
    </recommendedName>
</protein>
<gene>
    <name evidence="2" type="ORF">A2729_03380</name>
</gene>
<feature type="transmembrane region" description="Helical" evidence="1">
    <location>
        <begin position="45"/>
        <end position="64"/>
    </location>
</feature>